<evidence type="ECO:0000256" key="5">
    <source>
        <dbReference type="SAM" id="Phobius"/>
    </source>
</evidence>
<dbReference type="GO" id="GO:0042147">
    <property type="term" value="P:retrograde transport, endosome to Golgi"/>
    <property type="evidence" value="ECO:0007669"/>
    <property type="project" value="TreeGrafter"/>
</dbReference>
<dbReference type="GeneID" id="37025760"/>
<evidence type="ECO:0008006" key="8">
    <source>
        <dbReference type="Google" id="ProtNLM"/>
    </source>
</evidence>
<dbReference type="PANTHER" id="PTHR14856">
    <property type="entry name" value="PQ-LOOP REPEAT-CONTAINING PROTEIN 1-LIKE PROTEIN"/>
    <property type="match status" value="1"/>
</dbReference>
<dbReference type="AlphaFoldDB" id="A0A316UUH2"/>
<feature type="non-terminal residue" evidence="6">
    <location>
        <position position="1"/>
    </location>
</feature>
<evidence type="ECO:0000313" key="7">
    <source>
        <dbReference type="Proteomes" id="UP000245884"/>
    </source>
</evidence>
<evidence type="ECO:0000256" key="1">
    <source>
        <dbReference type="ARBA" id="ARBA00004141"/>
    </source>
</evidence>
<evidence type="ECO:0000313" key="6">
    <source>
        <dbReference type="EMBL" id="PWN26755.1"/>
    </source>
</evidence>
<name>A0A316UUH2_9BASI</name>
<keyword evidence="2 5" id="KW-0812">Transmembrane</keyword>
<sequence length="226" mass="24689">LAAIGMAVGAPLIYADQAHSMAKVRDSTGFSKDVCAVVLLSNIARLVWWFHERYELVLVVQSCLMVVAQIALLSLVLRFQPGSYASSALRADGSSSGRPFGFWTWTSLESYIVFLVCYTLFLLALQITIGRVSSMYNALLGLYALGLESTLPLPQLIANQKRRSLAGFRLSVLAGWSLGDLFKVVYFLFLKPGSPFQFLAGALFSLSVDIGIVAQAKMFAEKTAED</sequence>
<dbReference type="InterPro" id="IPR006603">
    <property type="entry name" value="PQ-loop_rpt"/>
</dbReference>
<feature type="transmembrane region" description="Helical" evidence="5">
    <location>
        <begin position="196"/>
        <end position="214"/>
    </location>
</feature>
<dbReference type="OrthoDB" id="292213at2759"/>
<dbReference type="InterPro" id="IPR052241">
    <property type="entry name" value="SLC66/Scramblase_ANY1"/>
</dbReference>
<dbReference type="GO" id="GO:0005768">
    <property type="term" value="C:endosome"/>
    <property type="evidence" value="ECO:0007669"/>
    <property type="project" value="TreeGrafter"/>
</dbReference>
<keyword evidence="4 5" id="KW-0472">Membrane</keyword>
<evidence type="ECO:0000256" key="2">
    <source>
        <dbReference type="ARBA" id="ARBA00022692"/>
    </source>
</evidence>
<dbReference type="GO" id="GO:0005829">
    <property type="term" value="C:cytosol"/>
    <property type="evidence" value="ECO:0007669"/>
    <property type="project" value="GOC"/>
</dbReference>
<dbReference type="EMBL" id="KZ819670">
    <property type="protein sequence ID" value="PWN26755.1"/>
    <property type="molecule type" value="Genomic_DNA"/>
</dbReference>
<feature type="non-terminal residue" evidence="6">
    <location>
        <position position="226"/>
    </location>
</feature>
<protein>
    <recommendedName>
        <fullName evidence="8">PQ-loop-domain-containing protein</fullName>
    </recommendedName>
</protein>
<dbReference type="PANTHER" id="PTHR14856:SF9">
    <property type="entry name" value="PQ-LOOP REPEAT-CONTAINING PROTEIN 1"/>
    <property type="match status" value="1"/>
</dbReference>
<dbReference type="Pfam" id="PF04193">
    <property type="entry name" value="PQ-loop"/>
    <property type="match status" value="1"/>
</dbReference>
<proteinExistence type="predicted"/>
<dbReference type="GO" id="GO:0005802">
    <property type="term" value="C:trans-Golgi network"/>
    <property type="evidence" value="ECO:0007669"/>
    <property type="project" value="TreeGrafter"/>
</dbReference>
<dbReference type="Gene3D" id="1.20.1280.290">
    <property type="match status" value="1"/>
</dbReference>
<organism evidence="6 7">
    <name type="scientific">Jaminaea rosea</name>
    <dbReference type="NCBI Taxonomy" id="1569628"/>
    <lineage>
        <taxon>Eukaryota</taxon>
        <taxon>Fungi</taxon>
        <taxon>Dikarya</taxon>
        <taxon>Basidiomycota</taxon>
        <taxon>Ustilaginomycotina</taxon>
        <taxon>Exobasidiomycetes</taxon>
        <taxon>Microstromatales</taxon>
        <taxon>Microstromatales incertae sedis</taxon>
        <taxon>Jaminaea</taxon>
    </lineage>
</organism>
<dbReference type="Proteomes" id="UP000245884">
    <property type="component" value="Unassembled WGS sequence"/>
</dbReference>
<reference evidence="6 7" key="1">
    <citation type="journal article" date="2018" name="Mol. Biol. Evol.">
        <title>Broad Genomic Sampling Reveals a Smut Pathogenic Ancestry of the Fungal Clade Ustilaginomycotina.</title>
        <authorList>
            <person name="Kijpornyongpan T."/>
            <person name="Mondo S.J."/>
            <person name="Barry K."/>
            <person name="Sandor L."/>
            <person name="Lee J."/>
            <person name="Lipzen A."/>
            <person name="Pangilinan J."/>
            <person name="LaButti K."/>
            <person name="Hainaut M."/>
            <person name="Henrissat B."/>
            <person name="Grigoriev I.V."/>
            <person name="Spatafora J.W."/>
            <person name="Aime M.C."/>
        </authorList>
    </citation>
    <scope>NUCLEOTIDE SEQUENCE [LARGE SCALE GENOMIC DNA]</scope>
    <source>
        <strain evidence="6 7">MCA 5214</strain>
    </source>
</reference>
<gene>
    <name evidence="6" type="ORF">BDZ90DRAFT_205437</name>
</gene>
<dbReference type="STRING" id="1569628.A0A316UUH2"/>
<feature type="transmembrane region" description="Helical" evidence="5">
    <location>
        <begin position="100"/>
        <end position="129"/>
    </location>
</feature>
<evidence type="ECO:0000256" key="3">
    <source>
        <dbReference type="ARBA" id="ARBA00022989"/>
    </source>
</evidence>
<dbReference type="RefSeq" id="XP_025361367.1">
    <property type="nucleotide sequence ID" value="XM_025503937.1"/>
</dbReference>
<dbReference type="GO" id="GO:0016020">
    <property type="term" value="C:membrane"/>
    <property type="evidence" value="ECO:0007669"/>
    <property type="project" value="UniProtKB-SubCell"/>
</dbReference>
<dbReference type="GO" id="GO:0045332">
    <property type="term" value="P:phospholipid translocation"/>
    <property type="evidence" value="ECO:0007669"/>
    <property type="project" value="TreeGrafter"/>
</dbReference>
<keyword evidence="3 5" id="KW-1133">Transmembrane helix</keyword>
<feature type="transmembrane region" description="Helical" evidence="5">
    <location>
        <begin position="56"/>
        <end position="79"/>
    </location>
</feature>
<accession>A0A316UUH2</accession>
<comment type="subcellular location">
    <subcellularLocation>
        <location evidence="1">Membrane</location>
        <topology evidence="1">Multi-pass membrane protein</topology>
    </subcellularLocation>
</comment>
<evidence type="ECO:0000256" key="4">
    <source>
        <dbReference type="ARBA" id="ARBA00023136"/>
    </source>
</evidence>
<feature type="transmembrane region" description="Helical" evidence="5">
    <location>
        <begin position="170"/>
        <end position="190"/>
    </location>
</feature>
<keyword evidence="7" id="KW-1185">Reference proteome</keyword>